<proteinExistence type="inferred from homology"/>
<dbReference type="InterPro" id="IPR001370">
    <property type="entry name" value="BIR_rpt"/>
</dbReference>
<protein>
    <recommendedName>
        <fullName evidence="6">RING-type domain-containing protein</fullName>
    </recommendedName>
</protein>
<evidence type="ECO:0000256" key="2">
    <source>
        <dbReference type="ARBA" id="ARBA00022771"/>
    </source>
</evidence>
<dbReference type="PROSITE" id="PS50089">
    <property type="entry name" value="ZF_RING_2"/>
    <property type="match status" value="1"/>
</dbReference>
<dbReference type="GO" id="GO:0005634">
    <property type="term" value="C:nucleus"/>
    <property type="evidence" value="ECO:0007669"/>
    <property type="project" value="TreeGrafter"/>
</dbReference>
<dbReference type="GO" id="GO:0008270">
    <property type="term" value="F:zinc ion binding"/>
    <property type="evidence" value="ECO:0007669"/>
    <property type="project" value="UniProtKB-KW"/>
</dbReference>
<keyword evidence="2 4" id="KW-0863">Zinc-finger</keyword>
<dbReference type="InterPro" id="IPR001841">
    <property type="entry name" value="Znf_RING"/>
</dbReference>
<dbReference type="Pfam" id="PF13920">
    <property type="entry name" value="zf-C3HC4_3"/>
    <property type="match status" value="1"/>
</dbReference>
<keyword evidence="3" id="KW-0862">Zinc</keyword>
<name>A0A816E257_9BILA</name>
<dbReference type="SUPFAM" id="SSF57924">
    <property type="entry name" value="Inhibitor of apoptosis (IAP) repeat"/>
    <property type="match status" value="1"/>
</dbReference>
<dbReference type="GO" id="GO:0051726">
    <property type="term" value="P:regulation of cell cycle"/>
    <property type="evidence" value="ECO:0007669"/>
    <property type="project" value="TreeGrafter"/>
</dbReference>
<dbReference type="Proteomes" id="UP000663834">
    <property type="component" value="Unassembled WGS sequence"/>
</dbReference>
<feature type="domain" description="RING-type" evidence="6">
    <location>
        <begin position="300"/>
        <end position="335"/>
    </location>
</feature>
<dbReference type="EMBL" id="CAJNOW010015345">
    <property type="protein sequence ID" value="CAF1641185.1"/>
    <property type="molecule type" value="Genomic_DNA"/>
</dbReference>
<dbReference type="OrthoDB" id="6381071at2759"/>
<dbReference type="Gene3D" id="1.10.1170.10">
    <property type="entry name" value="Inhibitor Of Apoptosis Protein (2mihbC-IAP-1), Chain A"/>
    <property type="match status" value="1"/>
</dbReference>
<comment type="caution">
    <text evidence="7">The sequence shown here is derived from an EMBL/GenBank/DDBJ whole genome shotgun (WGS) entry which is preliminary data.</text>
</comment>
<evidence type="ECO:0000256" key="1">
    <source>
        <dbReference type="ARBA" id="ARBA00006672"/>
    </source>
</evidence>
<feature type="compositionally biased region" description="Polar residues" evidence="5">
    <location>
        <begin position="119"/>
        <end position="135"/>
    </location>
</feature>
<sequence length="346" mass="39114">MNVDTLRCGDIVNTIACHENYMEIPRRYTSFATCPTENLPSVENLVKAGFFYTGSKTIVTCFYCNGSLQNWGANDNPMIEHARWFPHCGYAKQLCGAELYRKIQNSKECQKKNDKKTPSSDQYGTNTSSSQSRTLNSTDEITLSRLVAARLDLPMSQRLVEQKFKLSIIKRCWEDQLRLKGEDFADDCDLMIACTILQKQIKYIDGRKENIIIPNLAMNKIHERQQTENFFYEQDNSEKVLIKSLNNADVEMSTLSKSAVCDTAEKTPLININKKVHGTLNGADGCTQQMEKDSAPVYPCNLCLTEEKCLSCIPCGHVATCVPCGHSLRSCPICRSEIKAFVRVYF</sequence>
<evidence type="ECO:0000313" key="7">
    <source>
        <dbReference type="EMBL" id="CAF1641185.1"/>
    </source>
</evidence>
<dbReference type="GO" id="GO:0043066">
    <property type="term" value="P:negative regulation of apoptotic process"/>
    <property type="evidence" value="ECO:0007669"/>
    <property type="project" value="TreeGrafter"/>
</dbReference>
<keyword evidence="2 4" id="KW-0479">Metal-binding</keyword>
<dbReference type="CDD" id="cd00022">
    <property type="entry name" value="BIR"/>
    <property type="match status" value="1"/>
</dbReference>
<evidence type="ECO:0000256" key="4">
    <source>
        <dbReference type="PROSITE-ProRule" id="PRU00175"/>
    </source>
</evidence>
<dbReference type="GO" id="GO:0061630">
    <property type="term" value="F:ubiquitin protein ligase activity"/>
    <property type="evidence" value="ECO:0007669"/>
    <property type="project" value="TreeGrafter"/>
</dbReference>
<dbReference type="PROSITE" id="PS50143">
    <property type="entry name" value="BIR_REPEAT_2"/>
    <property type="match status" value="1"/>
</dbReference>
<dbReference type="Pfam" id="PF00653">
    <property type="entry name" value="BIR"/>
    <property type="match status" value="1"/>
</dbReference>
<dbReference type="GO" id="GO:0043027">
    <property type="term" value="F:cysteine-type endopeptidase inhibitor activity involved in apoptotic process"/>
    <property type="evidence" value="ECO:0007669"/>
    <property type="project" value="TreeGrafter"/>
</dbReference>
<dbReference type="Gene3D" id="3.30.40.10">
    <property type="entry name" value="Zinc/RING finger domain, C3HC4 (zinc finger)"/>
    <property type="match status" value="1"/>
</dbReference>
<dbReference type="InterPro" id="IPR013083">
    <property type="entry name" value="Znf_RING/FYVE/PHD"/>
</dbReference>
<reference evidence="7" key="1">
    <citation type="submission" date="2021-02" db="EMBL/GenBank/DDBJ databases">
        <authorList>
            <person name="Nowell W R."/>
        </authorList>
    </citation>
    <scope>NUCLEOTIDE SEQUENCE</scope>
</reference>
<dbReference type="AlphaFoldDB" id="A0A816E257"/>
<dbReference type="InterPro" id="IPR050784">
    <property type="entry name" value="IAP"/>
</dbReference>
<evidence type="ECO:0000259" key="6">
    <source>
        <dbReference type="PROSITE" id="PS50089"/>
    </source>
</evidence>
<gene>
    <name evidence="7" type="ORF">KQP761_LOCUS28099</name>
</gene>
<comment type="similarity">
    <text evidence="1">Belongs to the IAP family.</text>
</comment>
<feature type="region of interest" description="Disordered" evidence="5">
    <location>
        <begin position="110"/>
        <end position="135"/>
    </location>
</feature>
<evidence type="ECO:0000313" key="8">
    <source>
        <dbReference type="Proteomes" id="UP000663834"/>
    </source>
</evidence>
<dbReference type="GO" id="GO:0005737">
    <property type="term" value="C:cytoplasm"/>
    <property type="evidence" value="ECO:0007669"/>
    <property type="project" value="TreeGrafter"/>
</dbReference>
<dbReference type="SMART" id="SM00238">
    <property type="entry name" value="BIR"/>
    <property type="match status" value="1"/>
</dbReference>
<dbReference type="PANTHER" id="PTHR10044">
    <property type="entry name" value="INHIBITOR OF APOPTOSIS"/>
    <property type="match status" value="1"/>
</dbReference>
<evidence type="ECO:0000256" key="5">
    <source>
        <dbReference type="SAM" id="MobiDB-lite"/>
    </source>
</evidence>
<accession>A0A816E257</accession>
<organism evidence="7 8">
    <name type="scientific">Rotaria magnacalcarata</name>
    <dbReference type="NCBI Taxonomy" id="392030"/>
    <lineage>
        <taxon>Eukaryota</taxon>
        <taxon>Metazoa</taxon>
        <taxon>Spiralia</taxon>
        <taxon>Gnathifera</taxon>
        <taxon>Rotifera</taxon>
        <taxon>Eurotatoria</taxon>
        <taxon>Bdelloidea</taxon>
        <taxon>Philodinida</taxon>
        <taxon>Philodinidae</taxon>
        <taxon>Rotaria</taxon>
    </lineage>
</organism>
<dbReference type="PANTHER" id="PTHR10044:SF139">
    <property type="entry name" value="DEATH-ASSOCIATED INHIBITOR OF APOPTOSIS 2"/>
    <property type="match status" value="1"/>
</dbReference>
<evidence type="ECO:0000256" key="3">
    <source>
        <dbReference type="ARBA" id="ARBA00022833"/>
    </source>
</evidence>
<dbReference type="GO" id="GO:0031398">
    <property type="term" value="P:positive regulation of protein ubiquitination"/>
    <property type="evidence" value="ECO:0007669"/>
    <property type="project" value="TreeGrafter"/>
</dbReference>